<name>A0ABD3XQ86_SINWO</name>
<accession>A0ABD3XQ86</accession>
<reference evidence="7 8" key="1">
    <citation type="submission" date="2024-11" db="EMBL/GenBank/DDBJ databases">
        <title>Chromosome-level genome assembly of the freshwater bivalve Anodonta woodiana.</title>
        <authorList>
            <person name="Chen X."/>
        </authorList>
    </citation>
    <scope>NUCLEOTIDE SEQUENCE [LARGE SCALE GENOMIC DNA]</scope>
    <source>
        <strain evidence="7">MN2024</strain>
        <tissue evidence="7">Gills</tissue>
    </source>
</reference>
<evidence type="ECO:0000256" key="3">
    <source>
        <dbReference type="ARBA" id="ARBA00022729"/>
    </source>
</evidence>
<evidence type="ECO:0000313" key="7">
    <source>
        <dbReference type="EMBL" id="KAL3888351.1"/>
    </source>
</evidence>
<feature type="domain" description="C1q" evidence="6">
    <location>
        <begin position="141"/>
        <end position="278"/>
    </location>
</feature>
<evidence type="ECO:0000256" key="4">
    <source>
        <dbReference type="SAM" id="Coils"/>
    </source>
</evidence>
<evidence type="ECO:0000259" key="6">
    <source>
        <dbReference type="PROSITE" id="PS50871"/>
    </source>
</evidence>
<keyword evidence="8" id="KW-1185">Reference proteome</keyword>
<evidence type="ECO:0000256" key="2">
    <source>
        <dbReference type="ARBA" id="ARBA00022525"/>
    </source>
</evidence>
<dbReference type="SUPFAM" id="SSF49842">
    <property type="entry name" value="TNF-like"/>
    <property type="match status" value="1"/>
</dbReference>
<dbReference type="InterPro" id="IPR001073">
    <property type="entry name" value="C1q_dom"/>
</dbReference>
<dbReference type="Proteomes" id="UP001634394">
    <property type="component" value="Unassembled WGS sequence"/>
</dbReference>
<feature type="signal peptide" evidence="5">
    <location>
        <begin position="1"/>
        <end position="22"/>
    </location>
</feature>
<evidence type="ECO:0000256" key="1">
    <source>
        <dbReference type="ARBA" id="ARBA00004613"/>
    </source>
</evidence>
<feature type="chain" id="PRO_5044836989" description="C1q domain-containing protein" evidence="5">
    <location>
        <begin position="23"/>
        <end position="278"/>
    </location>
</feature>
<dbReference type="InterPro" id="IPR008983">
    <property type="entry name" value="Tumour_necrosis_fac-like_dom"/>
</dbReference>
<proteinExistence type="predicted"/>
<feature type="coiled-coil region" evidence="4">
    <location>
        <begin position="34"/>
        <end position="68"/>
    </location>
</feature>
<keyword evidence="3 5" id="KW-0732">Signal</keyword>
<comment type="caution">
    <text evidence="7">The sequence shown here is derived from an EMBL/GenBank/DDBJ whole genome shotgun (WGS) entry which is preliminary data.</text>
</comment>
<organism evidence="7 8">
    <name type="scientific">Sinanodonta woodiana</name>
    <name type="common">Chinese pond mussel</name>
    <name type="synonym">Anodonta woodiana</name>
    <dbReference type="NCBI Taxonomy" id="1069815"/>
    <lineage>
        <taxon>Eukaryota</taxon>
        <taxon>Metazoa</taxon>
        <taxon>Spiralia</taxon>
        <taxon>Lophotrochozoa</taxon>
        <taxon>Mollusca</taxon>
        <taxon>Bivalvia</taxon>
        <taxon>Autobranchia</taxon>
        <taxon>Heteroconchia</taxon>
        <taxon>Palaeoheterodonta</taxon>
        <taxon>Unionida</taxon>
        <taxon>Unionoidea</taxon>
        <taxon>Unionidae</taxon>
        <taxon>Unioninae</taxon>
        <taxon>Sinanodonta</taxon>
    </lineage>
</organism>
<gene>
    <name evidence="7" type="ORF">ACJMK2_000721</name>
</gene>
<dbReference type="GO" id="GO:0005576">
    <property type="term" value="C:extracellular region"/>
    <property type="evidence" value="ECO:0007669"/>
    <property type="project" value="UniProtKB-SubCell"/>
</dbReference>
<evidence type="ECO:0000313" key="8">
    <source>
        <dbReference type="Proteomes" id="UP001634394"/>
    </source>
</evidence>
<dbReference type="InterPro" id="IPR050822">
    <property type="entry name" value="Cerebellin_Synaptic_Org"/>
</dbReference>
<keyword evidence="2" id="KW-0964">Secreted</keyword>
<dbReference type="Pfam" id="PF00386">
    <property type="entry name" value="C1q"/>
    <property type="match status" value="1"/>
</dbReference>
<dbReference type="Gene3D" id="2.60.120.40">
    <property type="match status" value="1"/>
</dbReference>
<dbReference type="PANTHER" id="PTHR22923">
    <property type="entry name" value="CEREBELLIN-RELATED"/>
    <property type="match status" value="1"/>
</dbReference>
<dbReference type="PANTHER" id="PTHR22923:SF116">
    <property type="entry name" value="C1Q DOMAIN-CONTAINING PROTEIN"/>
    <property type="match status" value="1"/>
</dbReference>
<protein>
    <recommendedName>
        <fullName evidence="6">C1q domain-containing protein</fullName>
    </recommendedName>
</protein>
<evidence type="ECO:0000256" key="5">
    <source>
        <dbReference type="SAM" id="SignalP"/>
    </source>
</evidence>
<sequence>MTVVGTIIHLSAFFLYVKSAHATNNLYYPDENDMRMLMEKMMLMDRKINQLESNVKETKHNLRQCEGSIQREIFYLKTKIVRQERDMQTILKILSVKSNHKGNYSGTGAPEKEYINATGLSESSIIGHNVDKEHRYRFLEHPSGPVAFSTYTSQIISDFGLNQTIKYKGVLTNEGNAYNPHTGIFTCPSSGLYLISFFTSIHGISGAWVRLVVDDINVSDAVSRGFDPNGDDQGGNVAILRLTTGQSVWTEMQFVKNSTLSSTTEFRHVTFSGVRLSD</sequence>
<dbReference type="SMART" id="SM00110">
    <property type="entry name" value="C1Q"/>
    <property type="match status" value="1"/>
</dbReference>
<dbReference type="EMBL" id="JBJQND010000001">
    <property type="protein sequence ID" value="KAL3888351.1"/>
    <property type="molecule type" value="Genomic_DNA"/>
</dbReference>
<dbReference type="PROSITE" id="PS50871">
    <property type="entry name" value="C1Q"/>
    <property type="match status" value="1"/>
</dbReference>
<keyword evidence="4" id="KW-0175">Coiled coil</keyword>
<dbReference type="PRINTS" id="PR00007">
    <property type="entry name" value="COMPLEMNTC1Q"/>
</dbReference>
<comment type="subcellular location">
    <subcellularLocation>
        <location evidence="1">Secreted</location>
    </subcellularLocation>
</comment>
<dbReference type="AlphaFoldDB" id="A0ABD3XQ86"/>